<sequence length="139" mass="15007">MFVLGRCFLRASGGSAAGMVDPVVLVLERGCLHRKFQASAKQEMGEMPRGGQVKGRRRRWGTTLGDEPAPDFQRRPSSRTKGAKREDGTLQDTPAARGLSDRRSDSKIVAHRSSAEPPNGTWASGRSGTSVKGFYTTAS</sequence>
<proteinExistence type="predicted"/>
<organism evidence="2 3">
    <name type="scientific">Coleophoma cylindrospora</name>
    <dbReference type="NCBI Taxonomy" id="1849047"/>
    <lineage>
        <taxon>Eukaryota</taxon>
        <taxon>Fungi</taxon>
        <taxon>Dikarya</taxon>
        <taxon>Ascomycota</taxon>
        <taxon>Pezizomycotina</taxon>
        <taxon>Leotiomycetes</taxon>
        <taxon>Helotiales</taxon>
        <taxon>Dermateaceae</taxon>
        <taxon>Coleophoma</taxon>
    </lineage>
</organism>
<dbReference type="Proteomes" id="UP000256645">
    <property type="component" value="Unassembled WGS sequence"/>
</dbReference>
<gene>
    <name evidence="2" type="ORF">BP6252_07403</name>
</gene>
<feature type="compositionally biased region" description="Basic and acidic residues" evidence="1">
    <location>
        <begin position="99"/>
        <end position="108"/>
    </location>
</feature>
<name>A0A3D8RHR2_9HELO</name>
<accession>A0A3D8RHR2</accession>
<feature type="compositionally biased region" description="Polar residues" evidence="1">
    <location>
        <begin position="121"/>
        <end position="139"/>
    </location>
</feature>
<dbReference type="AlphaFoldDB" id="A0A3D8RHR2"/>
<dbReference type="EMBL" id="PDLM01000007">
    <property type="protein sequence ID" value="RDW73496.1"/>
    <property type="molecule type" value="Genomic_DNA"/>
</dbReference>
<keyword evidence="3" id="KW-1185">Reference proteome</keyword>
<reference evidence="2 3" key="1">
    <citation type="journal article" date="2018" name="IMA Fungus">
        <title>IMA Genome-F 9: Draft genome sequence of Annulohypoxylon stygium, Aspergillus mulundensis, Berkeleyomyces basicola (syn. Thielaviopsis basicola), Ceratocystis smalleyi, two Cercospora beticola strains, Coleophoma cylindrospora, Fusarium fracticaudum, Phialophora cf. hyalina, and Morchella septimelata.</title>
        <authorList>
            <person name="Wingfield B.D."/>
            <person name="Bills G.F."/>
            <person name="Dong Y."/>
            <person name="Huang W."/>
            <person name="Nel W.J."/>
            <person name="Swalarsk-Parry B.S."/>
            <person name="Vaghefi N."/>
            <person name="Wilken P.M."/>
            <person name="An Z."/>
            <person name="de Beer Z.W."/>
            <person name="De Vos L."/>
            <person name="Chen L."/>
            <person name="Duong T.A."/>
            <person name="Gao Y."/>
            <person name="Hammerbacher A."/>
            <person name="Kikkert J.R."/>
            <person name="Li Y."/>
            <person name="Li H."/>
            <person name="Li K."/>
            <person name="Li Q."/>
            <person name="Liu X."/>
            <person name="Ma X."/>
            <person name="Naidoo K."/>
            <person name="Pethybridge S.J."/>
            <person name="Sun J."/>
            <person name="Steenkamp E.T."/>
            <person name="van der Nest M.A."/>
            <person name="van Wyk S."/>
            <person name="Wingfield M.J."/>
            <person name="Xiong C."/>
            <person name="Yue Q."/>
            <person name="Zhang X."/>
        </authorList>
    </citation>
    <scope>NUCLEOTIDE SEQUENCE [LARGE SCALE GENOMIC DNA]</scope>
    <source>
        <strain evidence="2 3">BP6252</strain>
    </source>
</reference>
<protein>
    <submittedName>
        <fullName evidence="2">Uncharacterized protein</fullName>
    </submittedName>
</protein>
<evidence type="ECO:0000313" key="2">
    <source>
        <dbReference type="EMBL" id="RDW73496.1"/>
    </source>
</evidence>
<comment type="caution">
    <text evidence="2">The sequence shown here is derived from an EMBL/GenBank/DDBJ whole genome shotgun (WGS) entry which is preliminary data.</text>
</comment>
<feature type="region of interest" description="Disordered" evidence="1">
    <location>
        <begin position="39"/>
        <end position="139"/>
    </location>
</feature>
<evidence type="ECO:0000256" key="1">
    <source>
        <dbReference type="SAM" id="MobiDB-lite"/>
    </source>
</evidence>
<evidence type="ECO:0000313" key="3">
    <source>
        <dbReference type="Proteomes" id="UP000256645"/>
    </source>
</evidence>